<dbReference type="Gene3D" id="2.130.10.10">
    <property type="entry name" value="YVTN repeat-like/Quinoprotein amine dehydrogenase"/>
    <property type="match status" value="3"/>
</dbReference>
<keyword evidence="6" id="KW-1185">Reference proteome</keyword>
<evidence type="ECO:0000256" key="2">
    <source>
        <dbReference type="ARBA" id="ARBA00022737"/>
    </source>
</evidence>
<evidence type="ECO:0000256" key="3">
    <source>
        <dbReference type="PROSITE-ProRule" id="PRU00221"/>
    </source>
</evidence>
<reference evidence="5 6" key="1">
    <citation type="submission" date="2019-02" db="EMBL/GenBank/DDBJ databases">
        <title>Deep-cultivation of Planctomycetes and their phenomic and genomic characterization uncovers novel biology.</title>
        <authorList>
            <person name="Wiegand S."/>
            <person name="Jogler M."/>
            <person name="Boedeker C."/>
            <person name="Pinto D."/>
            <person name="Vollmers J."/>
            <person name="Rivas-Marin E."/>
            <person name="Kohn T."/>
            <person name="Peeters S.H."/>
            <person name="Heuer A."/>
            <person name="Rast P."/>
            <person name="Oberbeckmann S."/>
            <person name="Bunk B."/>
            <person name="Jeske O."/>
            <person name="Meyerdierks A."/>
            <person name="Storesund J.E."/>
            <person name="Kallscheuer N."/>
            <person name="Luecker S."/>
            <person name="Lage O.M."/>
            <person name="Pohl T."/>
            <person name="Merkel B.J."/>
            <person name="Hornburger P."/>
            <person name="Mueller R.-W."/>
            <person name="Bruemmer F."/>
            <person name="Labrenz M."/>
            <person name="Spormann A.M."/>
            <person name="Op den Camp H."/>
            <person name="Overmann J."/>
            <person name="Amann R."/>
            <person name="Jetten M.S.M."/>
            <person name="Mascher T."/>
            <person name="Medema M.H."/>
            <person name="Devos D.P."/>
            <person name="Kaster A.-K."/>
            <person name="Ovreas L."/>
            <person name="Rohde M."/>
            <person name="Galperin M.Y."/>
            <person name="Jogler C."/>
        </authorList>
    </citation>
    <scope>NUCLEOTIDE SEQUENCE [LARGE SCALE GENOMIC DNA]</scope>
    <source>
        <strain evidence="5 6">Mal4</strain>
    </source>
</reference>
<dbReference type="SUPFAM" id="SSF50978">
    <property type="entry name" value="WD40 repeat-like"/>
    <property type="match status" value="1"/>
</dbReference>
<organism evidence="5 6">
    <name type="scientific">Maioricimonas rarisocia</name>
    <dbReference type="NCBI Taxonomy" id="2528026"/>
    <lineage>
        <taxon>Bacteria</taxon>
        <taxon>Pseudomonadati</taxon>
        <taxon>Planctomycetota</taxon>
        <taxon>Planctomycetia</taxon>
        <taxon>Planctomycetales</taxon>
        <taxon>Planctomycetaceae</taxon>
        <taxon>Maioricimonas</taxon>
    </lineage>
</organism>
<dbReference type="Proteomes" id="UP000320496">
    <property type="component" value="Chromosome"/>
</dbReference>
<dbReference type="PROSITE" id="PS50082">
    <property type="entry name" value="WD_REPEATS_2"/>
    <property type="match status" value="1"/>
</dbReference>
<dbReference type="SMART" id="SM00320">
    <property type="entry name" value="WD40"/>
    <property type="match status" value="6"/>
</dbReference>
<dbReference type="InterPro" id="IPR019775">
    <property type="entry name" value="WD40_repeat_CS"/>
</dbReference>
<dbReference type="InterPro" id="IPR001680">
    <property type="entry name" value="WD40_rpt"/>
</dbReference>
<dbReference type="PROSITE" id="PS51318">
    <property type="entry name" value="TAT"/>
    <property type="match status" value="1"/>
</dbReference>
<dbReference type="PROSITE" id="PS50294">
    <property type="entry name" value="WD_REPEATS_REGION"/>
    <property type="match status" value="1"/>
</dbReference>
<feature type="signal peptide" evidence="4">
    <location>
        <begin position="1"/>
        <end position="28"/>
    </location>
</feature>
<gene>
    <name evidence="5" type="ORF">Mal4_19950</name>
</gene>
<dbReference type="CDD" id="cd00200">
    <property type="entry name" value="WD40"/>
    <property type="match status" value="1"/>
</dbReference>
<feature type="repeat" description="WD" evidence="3">
    <location>
        <begin position="155"/>
        <end position="196"/>
    </location>
</feature>
<evidence type="ECO:0000256" key="1">
    <source>
        <dbReference type="ARBA" id="ARBA00022574"/>
    </source>
</evidence>
<keyword evidence="2" id="KW-0677">Repeat</keyword>
<evidence type="ECO:0000256" key="4">
    <source>
        <dbReference type="SAM" id="SignalP"/>
    </source>
</evidence>
<dbReference type="RefSeq" id="WP_197444275.1">
    <property type="nucleotide sequence ID" value="NZ_CP036275.1"/>
</dbReference>
<keyword evidence="4" id="KW-0732">Signal</keyword>
<dbReference type="AlphaFoldDB" id="A0A517Z5E1"/>
<sequence length="321" mass="34172" precursor="true">MHPNQHISRRAFLVAAGGTCVVSALASAGESRPPVTAAVFTPDGNQLATGSQAGIRLFGWPSLKPVGRIATQLSHVHDLVFASDGLHLAAAGGRPADEGTLEVFRWSDDALVRRSLMHDDLIYGVAPLPDDRWVSASADGTVNVIDRDGNIERTLTGHAKGVLTAVVLPDGATLVTAGLDQSLRVWNAATGELKRSLAIHTGPVLGLAVRPSEDPLPHPYVASISEDRTVRLWQPTIGRMVRFVRLVEVPLCVAWTHDGRYVAAGCRDGLVRIIDPDTVEVVAEYVAGSGYIWSLAAHPTRREFAAGGTDGIVTRIAVEQS</sequence>
<dbReference type="PROSITE" id="PS00678">
    <property type="entry name" value="WD_REPEATS_1"/>
    <property type="match status" value="1"/>
</dbReference>
<dbReference type="EMBL" id="CP036275">
    <property type="protein sequence ID" value="QDU37679.1"/>
    <property type="molecule type" value="Genomic_DNA"/>
</dbReference>
<accession>A0A517Z5E1</accession>
<protein>
    <submittedName>
        <fullName evidence="5">WD domain, G-beta repeat</fullName>
    </submittedName>
</protein>
<dbReference type="PANTHER" id="PTHR44129">
    <property type="entry name" value="WD REPEAT-CONTAINING PROTEIN POP1"/>
    <property type="match status" value="1"/>
</dbReference>
<dbReference type="InterPro" id="IPR050349">
    <property type="entry name" value="WD_LIS1/nudF_dynein_reg"/>
</dbReference>
<dbReference type="InterPro" id="IPR036322">
    <property type="entry name" value="WD40_repeat_dom_sf"/>
</dbReference>
<evidence type="ECO:0000313" key="6">
    <source>
        <dbReference type="Proteomes" id="UP000320496"/>
    </source>
</evidence>
<proteinExistence type="predicted"/>
<name>A0A517Z5E1_9PLAN</name>
<dbReference type="InterPro" id="IPR015943">
    <property type="entry name" value="WD40/YVTN_repeat-like_dom_sf"/>
</dbReference>
<dbReference type="KEGG" id="mri:Mal4_19950"/>
<keyword evidence="1 3" id="KW-0853">WD repeat</keyword>
<dbReference type="InterPro" id="IPR006311">
    <property type="entry name" value="TAT_signal"/>
</dbReference>
<feature type="chain" id="PRO_5022057354" evidence="4">
    <location>
        <begin position="29"/>
        <end position="321"/>
    </location>
</feature>
<evidence type="ECO:0000313" key="5">
    <source>
        <dbReference type="EMBL" id="QDU37679.1"/>
    </source>
</evidence>
<dbReference type="Pfam" id="PF00400">
    <property type="entry name" value="WD40"/>
    <property type="match status" value="5"/>
</dbReference>